<dbReference type="GO" id="GO:0008194">
    <property type="term" value="F:UDP-glycosyltransferase activity"/>
    <property type="evidence" value="ECO:0007669"/>
    <property type="project" value="InterPro"/>
</dbReference>
<evidence type="ECO:0000256" key="1">
    <source>
        <dbReference type="ARBA" id="ARBA00009995"/>
    </source>
</evidence>
<dbReference type="AlphaFoldDB" id="A0A444YWP7"/>
<dbReference type="InterPro" id="IPR002213">
    <property type="entry name" value="UDP_glucos_trans"/>
</dbReference>
<evidence type="ECO:0000313" key="5">
    <source>
        <dbReference type="EMBL" id="RYR06349.1"/>
    </source>
</evidence>
<dbReference type="Proteomes" id="UP000289738">
    <property type="component" value="Chromosome B06"/>
</dbReference>
<evidence type="ECO:0000256" key="4">
    <source>
        <dbReference type="RuleBase" id="RU003718"/>
    </source>
</evidence>
<dbReference type="PANTHER" id="PTHR48046:SF4">
    <property type="entry name" value="GLYCOSYLTRANSFERASE"/>
    <property type="match status" value="1"/>
</dbReference>
<dbReference type="PROSITE" id="PS00375">
    <property type="entry name" value="UDPGT"/>
    <property type="match status" value="1"/>
</dbReference>
<keyword evidence="3 4" id="KW-0808">Transferase</keyword>
<comment type="caution">
    <text evidence="5">The sequence shown here is derived from an EMBL/GenBank/DDBJ whole genome shotgun (WGS) entry which is preliminary data.</text>
</comment>
<dbReference type="Pfam" id="PF00201">
    <property type="entry name" value="UDPGT"/>
    <property type="match status" value="1"/>
</dbReference>
<dbReference type="PANTHER" id="PTHR48046">
    <property type="entry name" value="UDP-GLYCOSYLTRANSFERASE 72E1"/>
    <property type="match status" value="1"/>
</dbReference>
<keyword evidence="6" id="KW-1185">Reference proteome</keyword>
<dbReference type="EMBL" id="SDMP01000016">
    <property type="protein sequence ID" value="RYR06349.1"/>
    <property type="molecule type" value="Genomic_DNA"/>
</dbReference>
<dbReference type="InterPro" id="IPR035595">
    <property type="entry name" value="UDP_glycos_trans_CS"/>
</dbReference>
<evidence type="ECO:0000313" key="6">
    <source>
        <dbReference type="Proteomes" id="UP000289738"/>
    </source>
</evidence>
<dbReference type="STRING" id="3818.A0A444YWP7"/>
<dbReference type="Gene3D" id="3.40.50.2000">
    <property type="entry name" value="Glycogen Phosphorylase B"/>
    <property type="match status" value="1"/>
</dbReference>
<sequence>MGQTGSECIAWLNQQPSNSVLFVTFGSGGTLTIKQQNELAWGLELSGQRFLWVVRAPSNGSASASFFNAGYNDGNNVGSYLPKGFVEKTQGRCKLVTSWAPQVEILRHPAMAAFLTHCGWNSLLESVTNGVPMIAWPLYAEQRMNAMMVDEEIGVGVKVKVGEGALVPREEVERVAKMVMVEGQKRNSIKQKAKELKQIKVQSTHCRLMDLLITHDLHLLSYGNINFKLLIRGKYSRDNIFIGR</sequence>
<name>A0A444YWP7_ARAHY</name>
<dbReference type="FunFam" id="3.40.50.2000:FF:000056">
    <property type="entry name" value="Glycosyltransferase"/>
    <property type="match status" value="1"/>
</dbReference>
<gene>
    <name evidence="5" type="ORF">Ahy_B06g086095</name>
</gene>
<dbReference type="OrthoDB" id="5835829at2759"/>
<keyword evidence="2 4" id="KW-0328">Glycosyltransferase</keyword>
<dbReference type="CDD" id="cd03784">
    <property type="entry name" value="GT1_Gtf-like"/>
    <property type="match status" value="1"/>
</dbReference>
<evidence type="ECO:0000256" key="2">
    <source>
        <dbReference type="ARBA" id="ARBA00022676"/>
    </source>
</evidence>
<organism evidence="5 6">
    <name type="scientific">Arachis hypogaea</name>
    <name type="common">Peanut</name>
    <dbReference type="NCBI Taxonomy" id="3818"/>
    <lineage>
        <taxon>Eukaryota</taxon>
        <taxon>Viridiplantae</taxon>
        <taxon>Streptophyta</taxon>
        <taxon>Embryophyta</taxon>
        <taxon>Tracheophyta</taxon>
        <taxon>Spermatophyta</taxon>
        <taxon>Magnoliopsida</taxon>
        <taxon>eudicotyledons</taxon>
        <taxon>Gunneridae</taxon>
        <taxon>Pentapetalae</taxon>
        <taxon>rosids</taxon>
        <taxon>fabids</taxon>
        <taxon>Fabales</taxon>
        <taxon>Fabaceae</taxon>
        <taxon>Papilionoideae</taxon>
        <taxon>50 kb inversion clade</taxon>
        <taxon>dalbergioids sensu lato</taxon>
        <taxon>Dalbergieae</taxon>
        <taxon>Pterocarpus clade</taxon>
        <taxon>Arachis</taxon>
    </lineage>
</organism>
<proteinExistence type="inferred from homology"/>
<reference evidence="5 6" key="1">
    <citation type="submission" date="2019-01" db="EMBL/GenBank/DDBJ databases">
        <title>Sequencing of cultivated peanut Arachis hypogaea provides insights into genome evolution and oil improvement.</title>
        <authorList>
            <person name="Chen X."/>
        </authorList>
    </citation>
    <scope>NUCLEOTIDE SEQUENCE [LARGE SCALE GENOMIC DNA]</scope>
    <source>
        <strain evidence="6">cv. Fuhuasheng</strain>
        <tissue evidence="5">Leaves</tissue>
    </source>
</reference>
<comment type="similarity">
    <text evidence="1 4">Belongs to the UDP-glycosyltransferase family.</text>
</comment>
<accession>A0A444YWP7</accession>
<protein>
    <submittedName>
        <fullName evidence="5">Uncharacterized protein</fullName>
    </submittedName>
</protein>
<dbReference type="SUPFAM" id="SSF53756">
    <property type="entry name" value="UDP-Glycosyltransferase/glycogen phosphorylase"/>
    <property type="match status" value="1"/>
</dbReference>
<evidence type="ECO:0000256" key="3">
    <source>
        <dbReference type="ARBA" id="ARBA00022679"/>
    </source>
</evidence>